<dbReference type="Proteomes" id="UP001139179">
    <property type="component" value="Unassembled WGS sequence"/>
</dbReference>
<dbReference type="RefSeq" id="WP_251194027.1">
    <property type="nucleotide sequence ID" value="NZ_JAMBOL010000003.1"/>
</dbReference>
<sequence>MKKLVHEDLSLAITRKELKGIVQACLNQQFQIFWGFHKGTMILHIYNSEERNLLTFRRHKHYLELLRAQIISFPVLQVLDFSIQFTLKTRKRLEQKRKRTAREIYQEIDYYLMVLHEELTTNNQMSVQEIKHKLEELRREQKRLAKG</sequence>
<evidence type="ECO:0000313" key="1">
    <source>
        <dbReference type="EMBL" id="MCM3713502.1"/>
    </source>
</evidence>
<keyword evidence="2" id="KW-1185">Reference proteome</keyword>
<dbReference type="AlphaFoldDB" id="A0A9X2DQG1"/>
<organism evidence="1 2">
    <name type="scientific">Halalkalibacter oceani</name>
    <dbReference type="NCBI Taxonomy" id="1653776"/>
    <lineage>
        <taxon>Bacteria</taxon>
        <taxon>Bacillati</taxon>
        <taxon>Bacillota</taxon>
        <taxon>Bacilli</taxon>
        <taxon>Bacillales</taxon>
        <taxon>Bacillaceae</taxon>
        <taxon>Halalkalibacter</taxon>
    </lineage>
</organism>
<evidence type="ECO:0000313" key="2">
    <source>
        <dbReference type="Proteomes" id="UP001139179"/>
    </source>
</evidence>
<proteinExistence type="predicted"/>
<comment type="caution">
    <text evidence="1">The sequence shown here is derived from an EMBL/GenBank/DDBJ whole genome shotgun (WGS) entry which is preliminary data.</text>
</comment>
<accession>A0A9X2DQG1</accession>
<dbReference type="EMBL" id="JAMBOL010000003">
    <property type="protein sequence ID" value="MCM3713502.1"/>
    <property type="molecule type" value="Genomic_DNA"/>
</dbReference>
<protein>
    <submittedName>
        <fullName evidence="1">Uncharacterized protein</fullName>
    </submittedName>
</protein>
<gene>
    <name evidence="1" type="ORF">M3202_05360</name>
</gene>
<reference evidence="1" key="1">
    <citation type="submission" date="2022-05" db="EMBL/GenBank/DDBJ databases">
        <title>Comparative Genomics of Spacecraft Associated Microbes.</title>
        <authorList>
            <person name="Tran M.T."/>
            <person name="Wright A."/>
            <person name="Seuylemezian A."/>
            <person name="Eisen J."/>
            <person name="Coil D."/>
        </authorList>
    </citation>
    <scope>NUCLEOTIDE SEQUENCE</scope>
    <source>
        <strain evidence="1">214.1.1</strain>
    </source>
</reference>
<name>A0A9X2DQG1_9BACI</name>